<evidence type="ECO:0000313" key="1">
    <source>
        <dbReference type="EMBL" id="KEH35170.1"/>
    </source>
</evidence>
<proteinExistence type="predicted"/>
<accession>A0A072VAF1</accession>
<dbReference type="Proteomes" id="UP000002051">
    <property type="component" value="Chromosome 3"/>
</dbReference>
<evidence type="ECO:0000313" key="3">
    <source>
        <dbReference type="Proteomes" id="UP000002051"/>
    </source>
</evidence>
<dbReference type="HOGENOM" id="CLU_2149568_0_0_1"/>
<reference evidence="2" key="3">
    <citation type="submission" date="2015-04" db="UniProtKB">
        <authorList>
            <consortium name="EnsemblPlants"/>
        </authorList>
    </citation>
    <scope>IDENTIFICATION</scope>
    <source>
        <strain evidence="2">cv. Jemalong A17</strain>
    </source>
</reference>
<reference evidence="1 3" key="1">
    <citation type="journal article" date="2011" name="Nature">
        <title>The Medicago genome provides insight into the evolution of rhizobial symbioses.</title>
        <authorList>
            <person name="Young N.D."/>
            <person name="Debelle F."/>
            <person name="Oldroyd G.E."/>
            <person name="Geurts R."/>
            <person name="Cannon S.B."/>
            <person name="Udvardi M.K."/>
            <person name="Benedito V.A."/>
            <person name="Mayer K.F."/>
            <person name="Gouzy J."/>
            <person name="Schoof H."/>
            <person name="Van de Peer Y."/>
            <person name="Proost S."/>
            <person name="Cook D.R."/>
            <person name="Meyers B.C."/>
            <person name="Spannagl M."/>
            <person name="Cheung F."/>
            <person name="De Mita S."/>
            <person name="Krishnakumar V."/>
            <person name="Gundlach H."/>
            <person name="Zhou S."/>
            <person name="Mudge J."/>
            <person name="Bharti A.K."/>
            <person name="Murray J.D."/>
            <person name="Naoumkina M.A."/>
            <person name="Rosen B."/>
            <person name="Silverstein K.A."/>
            <person name="Tang H."/>
            <person name="Rombauts S."/>
            <person name="Zhao P.X."/>
            <person name="Zhou P."/>
            <person name="Barbe V."/>
            <person name="Bardou P."/>
            <person name="Bechner M."/>
            <person name="Bellec A."/>
            <person name="Berger A."/>
            <person name="Berges H."/>
            <person name="Bidwell S."/>
            <person name="Bisseling T."/>
            <person name="Choisne N."/>
            <person name="Couloux A."/>
            <person name="Denny R."/>
            <person name="Deshpande S."/>
            <person name="Dai X."/>
            <person name="Doyle J.J."/>
            <person name="Dudez A.M."/>
            <person name="Farmer A.D."/>
            <person name="Fouteau S."/>
            <person name="Franken C."/>
            <person name="Gibelin C."/>
            <person name="Gish J."/>
            <person name="Goldstein S."/>
            <person name="Gonzalez A.J."/>
            <person name="Green P.J."/>
            <person name="Hallab A."/>
            <person name="Hartog M."/>
            <person name="Hua A."/>
            <person name="Humphray S.J."/>
            <person name="Jeong D.H."/>
            <person name="Jing Y."/>
            <person name="Jocker A."/>
            <person name="Kenton S.M."/>
            <person name="Kim D.J."/>
            <person name="Klee K."/>
            <person name="Lai H."/>
            <person name="Lang C."/>
            <person name="Lin S."/>
            <person name="Macmil S.L."/>
            <person name="Magdelenat G."/>
            <person name="Matthews L."/>
            <person name="McCorrison J."/>
            <person name="Monaghan E.L."/>
            <person name="Mun J.H."/>
            <person name="Najar F.Z."/>
            <person name="Nicholson C."/>
            <person name="Noirot C."/>
            <person name="O'Bleness M."/>
            <person name="Paule C.R."/>
            <person name="Poulain J."/>
            <person name="Prion F."/>
            <person name="Qin B."/>
            <person name="Qu C."/>
            <person name="Retzel E.F."/>
            <person name="Riddle C."/>
            <person name="Sallet E."/>
            <person name="Samain S."/>
            <person name="Samson N."/>
            <person name="Sanders I."/>
            <person name="Saurat O."/>
            <person name="Scarpelli C."/>
            <person name="Schiex T."/>
            <person name="Segurens B."/>
            <person name="Severin A.J."/>
            <person name="Sherrier D.J."/>
            <person name="Shi R."/>
            <person name="Sims S."/>
            <person name="Singer S.R."/>
            <person name="Sinharoy S."/>
            <person name="Sterck L."/>
            <person name="Viollet A."/>
            <person name="Wang B.B."/>
            <person name="Wang K."/>
            <person name="Wang M."/>
            <person name="Wang X."/>
            <person name="Warfsmann J."/>
            <person name="Weissenbach J."/>
            <person name="White D.D."/>
            <person name="White J.D."/>
            <person name="Wiley G.B."/>
            <person name="Wincker P."/>
            <person name="Xing Y."/>
            <person name="Yang L."/>
            <person name="Yao Z."/>
            <person name="Ying F."/>
            <person name="Zhai J."/>
            <person name="Zhou L."/>
            <person name="Zuber A."/>
            <person name="Denarie J."/>
            <person name="Dixon R.A."/>
            <person name="May G.D."/>
            <person name="Schwartz D.C."/>
            <person name="Rogers J."/>
            <person name="Quetier F."/>
            <person name="Town C.D."/>
            <person name="Roe B.A."/>
        </authorList>
    </citation>
    <scope>NUCLEOTIDE SEQUENCE [LARGE SCALE GENOMIC DNA]</scope>
    <source>
        <strain evidence="1">A17</strain>
        <strain evidence="2 3">cv. Jemalong A17</strain>
    </source>
</reference>
<reference evidence="1 3" key="2">
    <citation type="journal article" date="2014" name="BMC Genomics">
        <title>An improved genome release (version Mt4.0) for the model legume Medicago truncatula.</title>
        <authorList>
            <person name="Tang H."/>
            <person name="Krishnakumar V."/>
            <person name="Bidwell S."/>
            <person name="Rosen B."/>
            <person name="Chan A."/>
            <person name="Zhou S."/>
            <person name="Gentzbittel L."/>
            <person name="Childs K.L."/>
            <person name="Yandell M."/>
            <person name="Gundlach H."/>
            <person name="Mayer K.F."/>
            <person name="Schwartz D.C."/>
            <person name="Town C.D."/>
        </authorList>
    </citation>
    <scope>GENOME REANNOTATION</scope>
    <source>
        <strain evidence="1">A17</strain>
        <strain evidence="2 3">cv. Jemalong A17</strain>
    </source>
</reference>
<gene>
    <name evidence="1" type="ordered locus">MTR_3g081220</name>
</gene>
<dbReference type="EnsemblPlants" id="KEH35170">
    <property type="protein sequence ID" value="KEH35170"/>
    <property type="gene ID" value="MTR_3g081220"/>
</dbReference>
<evidence type="ECO:0000313" key="2">
    <source>
        <dbReference type="EnsemblPlants" id="KEH35170"/>
    </source>
</evidence>
<organism evidence="1 3">
    <name type="scientific">Medicago truncatula</name>
    <name type="common">Barrel medic</name>
    <name type="synonym">Medicago tribuloides</name>
    <dbReference type="NCBI Taxonomy" id="3880"/>
    <lineage>
        <taxon>Eukaryota</taxon>
        <taxon>Viridiplantae</taxon>
        <taxon>Streptophyta</taxon>
        <taxon>Embryophyta</taxon>
        <taxon>Tracheophyta</taxon>
        <taxon>Spermatophyta</taxon>
        <taxon>Magnoliopsida</taxon>
        <taxon>eudicotyledons</taxon>
        <taxon>Gunneridae</taxon>
        <taxon>Pentapetalae</taxon>
        <taxon>rosids</taxon>
        <taxon>fabids</taxon>
        <taxon>Fabales</taxon>
        <taxon>Fabaceae</taxon>
        <taxon>Papilionoideae</taxon>
        <taxon>50 kb inversion clade</taxon>
        <taxon>NPAAA clade</taxon>
        <taxon>Hologalegina</taxon>
        <taxon>IRL clade</taxon>
        <taxon>Trifolieae</taxon>
        <taxon>Medicago</taxon>
    </lineage>
</organism>
<keyword evidence="3" id="KW-1185">Reference proteome</keyword>
<sequence>MTLHSCVSRPRESLPKINRPFSKSPLFWFFKRVLKAYVVGALPLATKKKPQSICARVRRKTEKLGFPLARRDSTCESNTSSLVHYYTLIFSWPHERCLARGTWILFSISARA</sequence>
<protein>
    <submittedName>
        <fullName evidence="1 2">Uncharacterized protein</fullName>
    </submittedName>
</protein>
<dbReference type="EMBL" id="CM001219">
    <property type="protein sequence ID" value="KEH35170.1"/>
    <property type="molecule type" value="Genomic_DNA"/>
</dbReference>
<dbReference type="AlphaFoldDB" id="A0A072VAF1"/>
<name>A0A072VAF1_MEDTR</name>